<evidence type="ECO:0000313" key="2">
    <source>
        <dbReference type="Proteomes" id="UP001218218"/>
    </source>
</evidence>
<dbReference type="SUPFAM" id="SSF48371">
    <property type="entry name" value="ARM repeat"/>
    <property type="match status" value="1"/>
</dbReference>
<dbReference type="AlphaFoldDB" id="A0AAD6ZMV5"/>
<dbReference type="Gene3D" id="1.25.10.10">
    <property type="entry name" value="Leucine-rich Repeat Variant"/>
    <property type="match status" value="2"/>
</dbReference>
<accession>A0AAD6ZMV5</accession>
<dbReference type="InterPro" id="IPR016024">
    <property type="entry name" value="ARM-type_fold"/>
</dbReference>
<name>A0AAD6ZMV5_9AGAR</name>
<comment type="caution">
    <text evidence="1">The sequence shown here is derived from an EMBL/GenBank/DDBJ whole genome shotgun (WGS) entry which is preliminary data.</text>
</comment>
<dbReference type="InterPro" id="IPR011989">
    <property type="entry name" value="ARM-like"/>
</dbReference>
<dbReference type="Proteomes" id="UP001218218">
    <property type="component" value="Unassembled WGS sequence"/>
</dbReference>
<organism evidence="1 2">
    <name type="scientific">Mycena albidolilacea</name>
    <dbReference type="NCBI Taxonomy" id="1033008"/>
    <lineage>
        <taxon>Eukaryota</taxon>
        <taxon>Fungi</taxon>
        <taxon>Dikarya</taxon>
        <taxon>Basidiomycota</taxon>
        <taxon>Agaricomycotina</taxon>
        <taxon>Agaricomycetes</taxon>
        <taxon>Agaricomycetidae</taxon>
        <taxon>Agaricales</taxon>
        <taxon>Marasmiineae</taxon>
        <taxon>Mycenaceae</taxon>
        <taxon>Mycena</taxon>
    </lineage>
</organism>
<proteinExistence type="predicted"/>
<protein>
    <submittedName>
        <fullName evidence="1">Armadillo-type protein</fullName>
    </submittedName>
</protein>
<reference evidence="1" key="1">
    <citation type="submission" date="2023-03" db="EMBL/GenBank/DDBJ databases">
        <title>Massive genome expansion in bonnet fungi (Mycena s.s.) driven by repeated elements and novel gene families across ecological guilds.</title>
        <authorList>
            <consortium name="Lawrence Berkeley National Laboratory"/>
            <person name="Harder C.B."/>
            <person name="Miyauchi S."/>
            <person name="Viragh M."/>
            <person name="Kuo A."/>
            <person name="Thoen E."/>
            <person name="Andreopoulos B."/>
            <person name="Lu D."/>
            <person name="Skrede I."/>
            <person name="Drula E."/>
            <person name="Henrissat B."/>
            <person name="Morin E."/>
            <person name="Kohler A."/>
            <person name="Barry K."/>
            <person name="LaButti K."/>
            <person name="Morin E."/>
            <person name="Salamov A."/>
            <person name="Lipzen A."/>
            <person name="Mereny Z."/>
            <person name="Hegedus B."/>
            <person name="Baldrian P."/>
            <person name="Stursova M."/>
            <person name="Weitz H."/>
            <person name="Taylor A."/>
            <person name="Grigoriev I.V."/>
            <person name="Nagy L.G."/>
            <person name="Martin F."/>
            <person name="Kauserud H."/>
        </authorList>
    </citation>
    <scope>NUCLEOTIDE SEQUENCE</scope>
    <source>
        <strain evidence="1">CBHHK002</strain>
    </source>
</reference>
<evidence type="ECO:0000313" key="1">
    <source>
        <dbReference type="EMBL" id="KAJ7330280.1"/>
    </source>
</evidence>
<sequence length="483" mass="54894">MWERVVEMIEDQDRDVRDAALQLLHEVGFSISTCVCQKLAGMLQNSEWVIRHIALEILKAFLEHGGSDHLDTRFISDHAPDATRASIATSVVWERVVEMLEYCDQDDCFTALQILCAFMKHGDSEYPAELLFPSPFSRRHPGFDLNGYVPKTCWNAGAFKSGHSPCCTADSDDDTRSSIATHAMWEGALSMLKDYNRNVRDAAHQTLNDVRASIPTSVCQRLAGALEHSEWDIRHIALDTLTAFLDHGHFNPLTHRFFPDHDPDNSRSLFTSSPTWERVVEMLKDPDSDVSDKAQQTLTAFMKHGDFESPALAFFHSPYTRRYPGINFKRCVPKTCYDARGQVSISDHAAEENLLFVATPALWERVTGTLEDSDQDVRDAALETLIAFLYRSTTPGDFRKYLVQKPCREVFWELCLKVLRRSQTTARAILILMAFAEHDDTRSWILDARTGIILELQTMIRQGTRDFDRWSQGLKGWLALGLS</sequence>
<dbReference type="EMBL" id="JARIHO010000037">
    <property type="protein sequence ID" value="KAJ7330280.1"/>
    <property type="molecule type" value="Genomic_DNA"/>
</dbReference>
<gene>
    <name evidence="1" type="ORF">DFH08DRAFT_815202</name>
</gene>
<keyword evidence="2" id="KW-1185">Reference proteome</keyword>